<dbReference type="EMBL" id="KI965496">
    <property type="protein sequence ID" value="EUD64524.1"/>
    <property type="molecule type" value="Genomic_DNA"/>
</dbReference>
<dbReference type="VEuPathDB" id="PlasmoDB:C922_05086"/>
<reference evidence="1 2" key="1">
    <citation type="submission" date="2013-02" db="EMBL/GenBank/DDBJ databases">
        <title>The Genome Sequence of Plasmodium inui San Antonio 1.</title>
        <authorList>
            <consortium name="The Broad Institute Genome Sequencing Platform"/>
            <consortium name="The Broad Institute Genome Sequencing Center for Infectious Disease"/>
            <person name="Neafsey D."/>
            <person name="Cheeseman I."/>
            <person name="Volkman S."/>
            <person name="Adams J."/>
            <person name="Walker B."/>
            <person name="Young S.K."/>
            <person name="Zeng Q."/>
            <person name="Gargeya S."/>
            <person name="Fitzgerald M."/>
            <person name="Haas B."/>
            <person name="Abouelleil A."/>
            <person name="Alvarado L."/>
            <person name="Arachchi H.M."/>
            <person name="Berlin A.M."/>
            <person name="Chapman S.B."/>
            <person name="Dewar J."/>
            <person name="Goldberg J."/>
            <person name="Griggs A."/>
            <person name="Gujja S."/>
            <person name="Hansen M."/>
            <person name="Howarth C."/>
            <person name="Imamovic A."/>
            <person name="Larimer J."/>
            <person name="McCowan C."/>
            <person name="Murphy C."/>
            <person name="Neiman D."/>
            <person name="Pearson M."/>
            <person name="Priest M."/>
            <person name="Roberts A."/>
            <person name="Saif S."/>
            <person name="Shea T."/>
            <person name="Sisk P."/>
            <person name="Sykes S."/>
            <person name="Wortman J."/>
            <person name="Nusbaum C."/>
            <person name="Birren B."/>
        </authorList>
    </citation>
    <scope>NUCLEOTIDE SEQUENCE [LARGE SCALE GENOMIC DNA]</scope>
    <source>
        <strain evidence="1 2">San Antonio 1</strain>
    </source>
</reference>
<keyword evidence="2" id="KW-1185">Reference proteome</keyword>
<organism evidence="1 2">
    <name type="scientific">Plasmodium inui San Antonio 1</name>
    <dbReference type="NCBI Taxonomy" id="1237626"/>
    <lineage>
        <taxon>Eukaryota</taxon>
        <taxon>Sar</taxon>
        <taxon>Alveolata</taxon>
        <taxon>Apicomplexa</taxon>
        <taxon>Aconoidasida</taxon>
        <taxon>Haemosporida</taxon>
        <taxon>Plasmodiidae</taxon>
        <taxon>Plasmodium</taxon>
        <taxon>Plasmodium (Plasmodium)</taxon>
    </lineage>
</organism>
<evidence type="ECO:0000313" key="1">
    <source>
        <dbReference type="EMBL" id="EUD64524.1"/>
    </source>
</evidence>
<dbReference type="RefSeq" id="XP_008818881.1">
    <property type="nucleotide sequence ID" value="XM_008820659.1"/>
</dbReference>
<dbReference type="AlphaFoldDB" id="W7A639"/>
<dbReference type="Proteomes" id="UP000030640">
    <property type="component" value="Unassembled WGS sequence"/>
</dbReference>
<name>W7A639_9APIC</name>
<dbReference type="GeneID" id="20040360"/>
<gene>
    <name evidence="1" type="ORF">C922_05086</name>
</gene>
<protein>
    <submittedName>
        <fullName evidence="1">Uncharacterized protein</fullName>
    </submittedName>
</protein>
<accession>W7A639</accession>
<sequence length="96" mass="11534">MTQNNIFRIPRGDSIINNSAEEEYPHKEKCLSKRFLRGYMVKGKAIFMRHPEKNIIDITQRNHLYKDDERKNILKIQRGKMNLQEKRCPTREDTSE</sequence>
<evidence type="ECO:0000313" key="2">
    <source>
        <dbReference type="Proteomes" id="UP000030640"/>
    </source>
</evidence>
<proteinExistence type="predicted"/>